<protein>
    <submittedName>
        <fullName evidence="1">Salmonella invasin chaperone</fullName>
    </submittedName>
</protein>
<proteinExistence type="predicted"/>
<dbReference type="AlphaFoldDB" id="A0A4U9UVP2"/>
<dbReference type="Gene3D" id="1.25.40.10">
    <property type="entry name" value="Tetratricopeptide repeat domain"/>
    <property type="match status" value="1"/>
</dbReference>
<dbReference type="SUPFAM" id="SSF48452">
    <property type="entry name" value="TPR-like"/>
    <property type="match status" value="1"/>
</dbReference>
<sequence length="63" mass="7121">MLITLLALGAVNQLKKNYQKACDLYALAYVIAKDNFSPIFYSGQCQLLMGKLCQSHAVFRFDM</sequence>
<dbReference type="Pfam" id="PF07720">
    <property type="entry name" value="TPR_3"/>
    <property type="match status" value="1"/>
</dbReference>
<dbReference type="EMBL" id="CABEEZ010000085">
    <property type="protein sequence ID" value="VTR36369.1"/>
    <property type="molecule type" value="Genomic_DNA"/>
</dbReference>
<reference evidence="1" key="1">
    <citation type="submission" date="2019-05" db="EMBL/GenBank/DDBJ databases">
        <authorList>
            <consortium name="Pathogen Informatics"/>
        </authorList>
    </citation>
    <scope>NUCLEOTIDE SEQUENCE [LARGE SCALE GENOMIC DNA]</scope>
    <source>
        <strain evidence="1">NCTC12965</strain>
    </source>
</reference>
<gene>
    <name evidence="1" type="primary">sicA_2</name>
    <name evidence="1" type="ORF">NCTC12965_03917</name>
</gene>
<dbReference type="InterPro" id="IPR011716">
    <property type="entry name" value="TPR-3"/>
</dbReference>
<name>A0A4U9UVP2_SERFO</name>
<dbReference type="InterPro" id="IPR011990">
    <property type="entry name" value="TPR-like_helical_dom_sf"/>
</dbReference>
<accession>A0A4U9UVP2</accession>
<organism evidence="1">
    <name type="scientific">Serratia fonticola</name>
    <dbReference type="NCBI Taxonomy" id="47917"/>
    <lineage>
        <taxon>Bacteria</taxon>
        <taxon>Pseudomonadati</taxon>
        <taxon>Pseudomonadota</taxon>
        <taxon>Gammaproteobacteria</taxon>
        <taxon>Enterobacterales</taxon>
        <taxon>Yersiniaceae</taxon>
        <taxon>Serratia</taxon>
    </lineage>
</organism>
<evidence type="ECO:0000313" key="1">
    <source>
        <dbReference type="EMBL" id="VTR36369.1"/>
    </source>
</evidence>